<dbReference type="EMBL" id="PHQY01000321">
    <property type="protein sequence ID" value="PJO45195.1"/>
    <property type="molecule type" value="Genomic_DNA"/>
</dbReference>
<dbReference type="Proteomes" id="UP000232101">
    <property type="component" value="Unassembled WGS sequence"/>
</dbReference>
<dbReference type="STRING" id="582475.ACZ11_10160"/>
<protein>
    <recommendedName>
        <fullName evidence="3">Lipoprotein</fullName>
    </recommendedName>
</protein>
<gene>
    <name evidence="1" type="ORF">CWD94_03985</name>
</gene>
<dbReference type="AlphaFoldDB" id="A0A2M9QAY7"/>
<evidence type="ECO:0008006" key="3">
    <source>
        <dbReference type="Google" id="ProtNLM"/>
    </source>
</evidence>
<evidence type="ECO:0000313" key="1">
    <source>
        <dbReference type="EMBL" id="PJO45195.1"/>
    </source>
</evidence>
<dbReference type="RefSeq" id="WP_100542136.1">
    <property type="nucleotide sequence ID" value="NZ_PHQY01000321.1"/>
</dbReference>
<proteinExistence type="predicted"/>
<reference evidence="1 2" key="1">
    <citation type="submission" date="2017-11" db="EMBL/GenBank/DDBJ databases">
        <title>Bacterial isolate from king chilli rhizosphere.</title>
        <authorList>
            <person name="Takhelmayum P."/>
            <person name="Sarangthem I."/>
        </authorList>
    </citation>
    <scope>NUCLEOTIDE SEQUENCE [LARGE SCALE GENOMIC DNA]</scope>
    <source>
        <strain evidence="2">t26</strain>
    </source>
</reference>
<accession>A0A2M9QAY7</accession>
<organism evidence="1 2">
    <name type="scientific">Lysinibacillus xylanilyticus</name>
    <dbReference type="NCBI Taxonomy" id="582475"/>
    <lineage>
        <taxon>Bacteria</taxon>
        <taxon>Bacillati</taxon>
        <taxon>Bacillota</taxon>
        <taxon>Bacilli</taxon>
        <taxon>Bacillales</taxon>
        <taxon>Bacillaceae</taxon>
        <taxon>Lysinibacillus</taxon>
    </lineage>
</organism>
<name>A0A2M9QAY7_9BACI</name>
<evidence type="ECO:0000313" key="2">
    <source>
        <dbReference type="Proteomes" id="UP000232101"/>
    </source>
</evidence>
<sequence length="127" mass="14460">MKKKSCLFVVLFSLFLVGCNEKVTGTTSESKKPDAAEVLRLDNQADIFQWEGNILKTDIEWVDKLELNEDKYIGEIKFNSSKAKEFKNGTANLLPIGAKIYSVKERDDIFIVKYDNVVKRYLVSSEG</sequence>
<comment type="caution">
    <text evidence="1">The sequence shown here is derived from an EMBL/GenBank/DDBJ whole genome shotgun (WGS) entry which is preliminary data.</text>
</comment>
<dbReference type="PROSITE" id="PS51257">
    <property type="entry name" value="PROKAR_LIPOPROTEIN"/>
    <property type="match status" value="1"/>
</dbReference>